<feature type="transmembrane region" description="Helical" evidence="1">
    <location>
        <begin position="87"/>
        <end position="111"/>
    </location>
</feature>
<dbReference type="OrthoDB" id="5396182at2"/>
<keyword evidence="1" id="KW-0472">Membrane</keyword>
<keyword evidence="1" id="KW-1133">Transmembrane helix</keyword>
<keyword evidence="1" id="KW-0812">Transmembrane</keyword>
<gene>
    <name evidence="2" type="ORF">AAX28_00727</name>
    <name evidence="3" type="ORF">APORC_1166</name>
</gene>
<proteinExistence type="predicted"/>
<keyword evidence="4" id="KW-1185">Reference proteome</keyword>
<organism evidence="3 5">
    <name type="scientific">Arcobacter porcinus</name>
    <dbReference type="NCBI Taxonomy" id="1935204"/>
    <lineage>
        <taxon>Bacteria</taxon>
        <taxon>Pseudomonadati</taxon>
        <taxon>Campylobacterota</taxon>
        <taxon>Epsilonproteobacteria</taxon>
        <taxon>Campylobacterales</taxon>
        <taxon>Arcobacteraceae</taxon>
        <taxon>Arcobacter</taxon>
    </lineage>
</organism>
<name>A0A1C0AZX1_9BACT</name>
<evidence type="ECO:0000313" key="3">
    <source>
        <dbReference type="EMBL" id="QEP40765.1"/>
    </source>
</evidence>
<evidence type="ECO:0000313" key="2">
    <source>
        <dbReference type="EMBL" id="OCL93185.1"/>
    </source>
</evidence>
<dbReference type="RefSeq" id="WP_066173702.1">
    <property type="nucleotide sequence ID" value="NZ_CP036246.2"/>
</dbReference>
<dbReference type="EMBL" id="CP036246">
    <property type="protein sequence ID" value="QEP40765.1"/>
    <property type="molecule type" value="Genomic_DNA"/>
</dbReference>
<evidence type="ECO:0000256" key="1">
    <source>
        <dbReference type="SAM" id="Phobius"/>
    </source>
</evidence>
<evidence type="ECO:0000313" key="4">
    <source>
        <dbReference type="Proteomes" id="UP000093159"/>
    </source>
</evidence>
<evidence type="ECO:0000313" key="5">
    <source>
        <dbReference type="Proteomes" id="UP000322644"/>
    </source>
</evidence>
<dbReference type="EMBL" id="LDIR01000001">
    <property type="protein sequence ID" value="OCL93185.1"/>
    <property type="molecule type" value="Genomic_DNA"/>
</dbReference>
<reference evidence="3 5" key="2">
    <citation type="submission" date="2019-09" db="EMBL/GenBank/DDBJ databases">
        <title>Complete genome sequencing of four Arcobacter species reveals a diverse suite of mobile elements.</title>
        <authorList>
            <person name="Miller W.G."/>
            <person name="Yee E."/>
            <person name="Bono J.L."/>
        </authorList>
    </citation>
    <scope>NUCLEOTIDE SEQUENCE [LARGE SCALE GENOMIC DNA]</scope>
    <source>
        <strain evidence="3 5">CCUG 56899</strain>
    </source>
</reference>
<dbReference type="AlphaFoldDB" id="A0A1C0AZX1"/>
<dbReference type="Pfam" id="PF11026">
    <property type="entry name" value="DUF2721"/>
    <property type="match status" value="1"/>
</dbReference>
<reference evidence="3 5" key="3">
    <citation type="submission" date="2019-09" db="EMBL/GenBank/DDBJ databases">
        <title>Taxonomic note: a critical rebuttal of the proposed division of the genus Arcobacter into six genera, emended descriptions of Arcobacter anaerophilus and the genus Arcobacter, and an assessment of genus-level boundaries for Epsilonproteobacteria using in silico genomic comparator tools.</title>
        <authorList>
            <person name="On S.L.W."/>
            <person name="Miller W.G."/>
            <person name="Biggs P."/>
            <person name="Cornelius A."/>
            <person name="Vandamme P."/>
        </authorList>
    </citation>
    <scope>NUCLEOTIDE SEQUENCE [LARGE SCALE GENOMIC DNA]</scope>
    <source>
        <strain evidence="3 5">CCUG 56899</strain>
    </source>
</reference>
<dbReference type="InterPro" id="IPR021279">
    <property type="entry name" value="DUF2721"/>
</dbReference>
<feature type="transmembrane region" description="Helical" evidence="1">
    <location>
        <begin position="15"/>
        <end position="35"/>
    </location>
</feature>
<protein>
    <submittedName>
        <fullName evidence="3">DUF2721 domain-containing membrane protein</fullName>
    </submittedName>
</protein>
<feature type="transmembrane region" description="Helical" evidence="1">
    <location>
        <begin position="117"/>
        <end position="138"/>
    </location>
</feature>
<reference evidence="2 4" key="1">
    <citation type="submission" date="2015-05" db="EMBL/GenBank/DDBJ databases">
        <authorList>
            <person name="Rovetto F."/>
            <person name="Cocolin L."/>
            <person name="Illeghems K."/>
            <person name="Van Nieuwerburgh F."/>
            <person name="Houf K."/>
        </authorList>
    </citation>
    <scope>NUCLEOTIDE SEQUENCE [LARGE SCALE GENOMIC DNA]</scope>
    <source>
        <strain evidence="2 4">117434</strain>
    </source>
</reference>
<sequence length="156" mass="17794">MLDAVVEINSIPSMIQLSVAPVFLLAGVAGLLNVFTGRLVRIIDKVDKLDKFEYDKEAEGKIDNDLKLLIKDRRNFLTMRMNNTNRAIFFGTTTGLFIALVIITIFLSSFFHFKYTILIAILFILGMSTLVISLILFLRELFYTTTFINNKKSYIP</sequence>
<accession>A0A1C0AZX1</accession>
<dbReference type="Proteomes" id="UP000093159">
    <property type="component" value="Unassembled WGS sequence"/>
</dbReference>
<dbReference type="KEGG" id="apoc:APORC_1166"/>
<dbReference type="Proteomes" id="UP000322644">
    <property type="component" value="Chromosome"/>
</dbReference>